<evidence type="ECO:0000313" key="3">
    <source>
        <dbReference type="Proteomes" id="UP000464674"/>
    </source>
</evidence>
<dbReference type="EMBL" id="CP041348">
    <property type="protein sequence ID" value="QHC35361.1"/>
    <property type="molecule type" value="Genomic_DNA"/>
</dbReference>
<evidence type="ECO:0000256" key="1">
    <source>
        <dbReference type="SAM" id="MobiDB-lite"/>
    </source>
</evidence>
<gene>
    <name evidence="2" type="ORF">FMA36_07475</name>
</gene>
<proteinExistence type="predicted"/>
<feature type="compositionally biased region" description="Polar residues" evidence="1">
    <location>
        <begin position="234"/>
        <end position="249"/>
    </location>
</feature>
<feature type="compositionally biased region" description="Basic and acidic residues" evidence="1">
    <location>
        <begin position="253"/>
        <end position="266"/>
    </location>
</feature>
<name>A0A857FMB1_KOMXY</name>
<evidence type="ECO:0000313" key="2">
    <source>
        <dbReference type="EMBL" id="QHC35361.1"/>
    </source>
</evidence>
<feature type="region of interest" description="Disordered" evidence="1">
    <location>
        <begin position="1"/>
        <end position="34"/>
    </location>
</feature>
<dbReference type="AlphaFoldDB" id="A0A857FMB1"/>
<accession>A0A857FMB1</accession>
<protein>
    <recommendedName>
        <fullName evidence="4">HK97 family phage prohead protease</fullName>
    </recommendedName>
</protein>
<feature type="region of interest" description="Disordered" evidence="1">
    <location>
        <begin position="215"/>
        <end position="282"/>
    </location>
</feature>
<sequence>MGMNTACPSIPARPPPRPQSMIRPASPHRIPLPRPDGKCAFMAKLMNTRRFKALARKGEHPGNIQIRKDIVSSVEKGPTDRTLRYTISTGTPDREGDTVDVAGWDLTNFRKNPVVLWAHNQDKFPIGRCIDIGVEDGVLKATVEFAPADIPRAGEHAEAAYRLSAEGFLPGTSVGFRPLEYDISNERNDDDSFFMPMDFKRQELLEFSLVPVPCNPDALLEEEPESSAPGTAPEPSTTLPDNADAQTRAANADIEKAERDAAESRNRIARQKRARQALASTL</sequence>
<evidence type="ECO:0008006" key="4">
    <source>
        <dbReference type="Google" id="ProtNLM"/>
    </source>
</evidence>
<dbReference type="Proteomes" id="UP000464674">
    <property type="component" value="Chromosome"/>
</dbReference>
<reference evidence="2 3" key="1">
    <citation type="journal article" date="2020" name="Carbohydr. Polym.">
        <title>Characterization and optimization of production of bacterial cellulose from strain CGMCC 17276 based on whole-genome analysis.</title>
        <authorList>
            <person name="Lu T."/>
            <person name="Gao H."/>
            <person name="Liao B."/>
            <person name="Wu J."/>
            <person name="Zhang W."/>
            <person name="Huang J."/>
            <person name="Liu M."/>
            <person name="Huang J."/>
            <person name="Chang Z."/>
            <person name="Jin M."/>
            <person name="Yi Z."/>
            <person name="Jiang D."/>
        </authorList>
    </citation>
    <scope>NUCLEOTIDE SEQUENCE [LARGE SCALE GENOMIC DNA]</scope>
    <source>
        <strain evidence="2 3">CGMCC 17276</strain>
    </source>
</reference>
<organism evidence="2 3">
    <name type="scientific">Komagataeibacter xylinus</name>
    <name type="common">Gluconacetobacter xylinus</name>
    <dbReference type="NCBI Taxonomy" id="28448"/>
    <lineage>
        <taxon>Bacteria</taxon>
        <taxon>Pseudomonadati</taxon>
        <taxon>Pseudomonadota</taxon>
        <taxon>Alphaproteobacteria</taxon>
        <taxon>Acetobacterales</taxon>
        <taxon>Acetobacteraceae</taxon>
        <taxon>Komagataeibacter</taxon>
    </lineage>
</organism>